<sequence>MEIITLESSAYKELIGRIDRISAYVERQEKQRQEQNDRTAAWLTTRQVAVMLNVSIRTLQRMRDEGRIAYSIVGHNCRYHIKEVERFIRDGIVIGNPEKLDEFKHNYKARMGGKKSSNRETQE</sequence>
<dbReference type="PANTHER" id="PTHR34585:SF22">
    <property type="entry name" value="HELIX-TURN-HELIX DOMAIN-CONTAINING PROTEIN"/>
    <property type="match status" value="1"/>
</dbReference>
<dbReference type="InterPro" id="IPR041657">
    <property type="entry name" value="HTH_17"/>
</dbReference>
<feature type="domain" description="Helix-turn-helix" evidence="1">
    <location>
        <begin position="42"/>
        <end position="89"/>
    </location>
</feature>
<protein>
    <submittedName>
        <fullName evidence="2">Helix-turn-helix domain-containing protein</fullName>
    </submittedName>
</protein>
<reference evidence="2" key="2">
    <citation type="submission" date="2021-09" db="EMBL/GenBank/DDBJ databases">
        <authorList>
            <person name="Gilroy R."/>
        </authorList>
    </citation>
    <scope>NUCLEOTIDE SEQUENCE</scope>
    <source>
        <strain evidence="2">CHK121-7720</strain>
    </source>
</reference>
<name>A0A921SV61_9BACT</name>
<comment type="caution">
    <text evidence="2">The sequence shown here is derived from an EMBL/GenBank/DDBJ whole genome shotgun (WGS) entry which is preliminary data.</text>
</comment>
<dbReference type="AlphaFoldDB" id="A0A921SV61"/>
<accession>A0A921SV61</accession>
<proteinExistence type="predicted"/>
<reference evidence="2" key="1">
    <citation type="journal article" date="2021" name="PeerJ">
        <title>Extensive microbial diversity within the chicken gut microbiome revealed by metagenomics and culture.</title>
        <authorList>
            <person name="Gilroy R."/>
            <person name="Ravi A."/>
            <person name="Getino M."/>
            <person name="Pursley I."/>
            <person name="Horton D.L."/>
            <person name="Alikhan N.F."/>
            <person name="Baker D."/>
            <person name="Gharbi K."/>
            <person name="Hall N."/>
            <person name="Watson M."/>
            <person name="Adriaenssens E.M."/>
            <person name="Foster-Nyarko E."/>
            <person name="Jarju S."/>
            <person name="Secka A."/>
            <person name="Antonio M."/>
            <person name="Oren A."/>
            <person name="Chaudhuri R.R."/>
            <person name="La Ragione R."/>
            <person name="Hildebrand F."/>
            <person name="Pallen M.J."/>
        </authorList>
    </citation>
    <scope>NUCLEOTIDE SEQUENCE</scope>
    <source>
        <strain evidence="2">CHK121-7720</strain>
    </source>
</reference>
<dbReference type="PANTHER" id="PTHR34585">
    <property type="match status" value="1"/>
</dbReference>
<dbReference type="InterPro" id="IPR009061">
    <property type="entry name" value="DNA-bd_dom_put_sf"/>
</dbReference>
<organism evidence="2 3">
    <name type="scientific">Barnesiella viscericola</name>
    <dbReference type="NCBI Taxonomy" id="397865"/>
    <lineage>
        <taxon>Bacteria</taxon>
        <taxon>Pseudomonadati</taxon>
        <taxon>Bacteroidota</taxon>
        <taxon>Bacteroidia</taxon>
        <taxon>Bacteroidales</taxon>
        <taxon>Barnesiellaceae</taxon>
        <taxon>Barnesiella</taxon>
    </lineage>
</organism>
<evidence type="ECO:0000313" key="2">
    <source>
        <dbReference type="EMBL" id="HJG89376.1"/>
    </source>
</evidence>
<dbReference type="EMBL" id="DYUD01000023">
    <property type="protein sequence ID" value="HJG89376.1"/>
    <property type="molecule type" value="Genomic_DNA"/>
</dbReference>
<evidence type="ECO:0000313" key="3">
    <source>
        <dbReference type="Proteomes" id="UP000757103"/>
    </source>
</evidence>
<gene>
    <name evidence="2" type="ORF">K8U91_07915</name>
</gene>
<dbReference type="Proteomes" id="UP000757103">
    <property type="component" value="Unassembled WGS sequence"/>
</dbReference>
<dbReference type="SUPFAM" id="SSF46955">
    <property type="entry name" value="Putative DNA-binding domain"/>
    <property type="match status" value="1"/>
</dbReference>
<dbReference type="RefSeq" id="WP_273306442.1">
    <property type="nucleotide sequence ID" value="NZ_CALUJX010000009.1"/>
</dbReference>
<dbReference type="Pfam" id="PF12728">
    <property type="entry name" value="HTH_17"/>
    <property type="match status" value="1"/>
</dbReference>
<evidence type="ECO:0000259" key="1">
    <source>
        <dbReference type="Pfam" id="PF12728"/>
    </source>
</evidence>